<dbReference type="InterPro" id="IPR002109">
    <property type="entry name" value="Glutaredoxin"/>
</dbReference>
<evidence type="ECO:0000256" key="3">
    <source>
        <dbReference type="ARBA" id="ARBA00023157"/>
    </source>
</evidence>
<dbReference type="InterPro" id="IPR014025">
    <property type="entry name" value="Glutaredoxin_subgr"/>
</dbReference>
<dbReference type="AlphaFoldDB" id="A0A9P6UJ50"/>
<feature type="domain" description="Glutaredoxin" evidence="5">
    <location>
        <begin position="31"/>
        <end position="93"/>
    </location>
</feature>
<dbReference type="EMBL" id="JAAAIP010001656">
    <property type="protein sequence ID" value="KAG0304853.1"/>
    <property type="molecule type" value="Genomic_DNA"/>
</dbReference>
<comment type="caution">
    <text evidence="6">The sequence shown here is derived from an EMBL/GenBank/DDBJ whole genome shotgun (WGS) entry which is preliminary data.</text>
</comment>
<name>A0A9P6UJ50_9FUNG</name>
<dbReference type="NCBIfam" id="TIGR02180">
    <property type="entry name" value="GRX_euk"/>
    <property type="match status" value="1"/>
</dbReference>
<accession>A0A9P6UJ50</accession>
<protein>
    <recommendedName>
        <fullName evidence="5">Glutaredoxin domain-containing protein</fullName>
    </recommendedName>
</protein>
<dbReference type="PRINTS" id="PR00160">
    <property type="entry name" value="GLUTAREDOXIN"/>
</dbReference>
<keyword evidence="2" id="KW-0249">Electron transport</keyword>
<dbReference type="InterPro" id="IPR011767">
    <property type="entry name" value="GLR_AS"/>
</dbReference>
<dbReference type="GO" id="GO:0015038">
    <property type="term" value="F:glutathione disulfide oxidoreductase activity"/>
    <property type="evidence" value="ECO:0007669"/>
    <property type="project" value="TreeGrafter"/>
</dbReference>
<evidence type="ECO:0000256" key="4">
    <source>
        <dbReference type="ARBA" id="ARBA00023284"/>
    </source>
</evidence>
<dbReference type="GO" id="GO:0004602">
    <property type="term" value="F:glutathione peroxidase activity"/>
    <property type="evidence" value="ECO:0007669"/>
    <property type="project" value="UniProtKB-ARBA"/>
</dbReference>
<dbReference type="CDD" id="cd03419">
    <property type="entry name" value="GRX_GRXh_1_2_like"/>
    <property type="match status" value="1"/>
</dbReference>
<dbReference type="InterPro" id="IPR011899">
    <property type="entry name" value="Glutaredoxin_euk/vir"/>
</dbReference>
<dbReference type="Pfam" id="PF00462">
    <property type="entry name" value="Glutaredoxin"/>
    <property type="match status" value="1"/>
</dbReference>
<keyword evidence="7" id="KW-1185">Reference proteome</keyword>
<dbReference type="PANTHER" id="PTHR45694:SF18">
    <property type="entry name" value="GLUTAREDOXIN-1-RELATED"/>
    <property type="match status" value="1"/>
</dbReference>
<dbReference type="PROSITE" id="PS51354">
    <property type="entry name" value="GLUTAREDOXIN_2"/>
    <property type="match status" value="1"/>
</dbReference>
<dbReference type="InterPro" id="IPR036249">
    <property type="entry name" value="Thioredoxin-like_sf"/>
</dbReference>
<keyword evidence="1" id="KW-0813">Transport</keyword>
<evidence type="ECO:0000313" key="6">
    <source>
        <dbReference type="EMBL" id="KAG0304853.1"/>
    </source>
</evidence>
<dbReference type="Proteomes" id="UP000738325">
    <property type="component" value="Unassembled WGS sequence"/>
</dbReference>
<dbReference type="OrthoDB" id="418495at2759"/>
<sequence length="115" mass="12302">MGQSSSTLSLSPDMAAKLKTEIEAIIQNNGVVVFSKTYCPYCAKTKALLAKKNVKAHIVELDEEENGADIQALLFEITGQKSVPNNFIGGKHIGGNDSLQLLQTEGKLDGILANL</sequence>
<dbReference type="GO" id="GO:0005737">
    <property type="term" value="C:cytoplasm"/>
    <property type="evidence" value="ECO:0007669"/>
    <property type="project" value="TreeGrafter"/>
</dbReference>
<keyword evidence="3" id="KW-1015">Disulfide bond</keyword>
<keyword evidence="4" id="KW-0676">Redox-active center</keyword>
<reference evidence="6" key="1">
    <citation type="journal article" date="2020" name="Fungal Divers.">
        <title>Resolving the Mortierellaceae phylogeny through synthesis of multi-gene phylogenetics and phylogenomics.</title>
        <authorList>
            <person name="Vandepol N."/>
            <person name="Liber J."/>
            <person name="Desiro A."/>
            <person name="Na H."/>
            <person name="Kennedy M."/>
            <person name="Barry K."/>
            <person name="Grigoriev I.V."/>
            <person name="Miller A.N."/>
            <person name="O'Donnell K."/>
            <person name="Stajich J.E."/>
            <person name="Bonito G."/>
        </authorList>
    </citation>
    <scope>NUCLEOTIDE SEQUENCE</scope>
    <source>
        <strain evidence="6">REB-010B</strain>
    </source>
</reference>
<evidence type="ECO:0000259" key="5">
    <source>
        <dbReference type="Pfam" id="PF00462"/>
    </source>
</evidence>
<dbReference type="SUPFAM" id="SSF52833">
    <property type="entry name" value="Thioredoxin-like"/>
    <property type="match status" value="1"/>
</dbReference>
<proteinExistence type="predicted"/>
<dbReference type="FunFam" id="3.40.30.10:FF:000026">
    <property type="entry name" value="Glutaredoxin 2"/>
    <property type="match status" value="1"/>
</dbReference>
<dbReference type="Gene3D" id="3.40.30.10">
    <property type="entry name" value="Glutaredoxin"/>
    <property type="match status" value="1"/>
</dbReference>
<dbReference type="GO" id="GO:0034599">
    <property type="term" value="P:cellular response to oxidative stress"/>
    <property type="evidence" value="ECO:0007669"/>
    <property type="project" value="TreeGrafter"/>
</dbReference>
<dbReference type="PROSITE" id="PS00195">
    <property type="entry name" value="GLUTAREDOXIN_1"/>
    <property type="match status" value="1"/>
</dbReference>
<gene>
    <name evidence="6" type="ORF">BGZ99_002259</name>
</gene>
<evidence type="ECO:0000256" key="1">
    <source>
        <dbReference type="ARBA" id="ARBA00022448"/>
    </source>
</evidence>
<dbReference type="PANTHER" id="PTHR45694">
    <property type="entry name" value="GLUTAREDOXIN 2"/>
    <property type="match status" value="1"/>
</dbReference>
<evidence type="ECO:0000256" key="2">
    <source>
        <dbReference type="ARBA" id="ARBA00022982"/>
    </source>
</evidence>
<evidence type="ECO:0000313" key="7">
    <source>
        <dbReference type="Proteomes" id="UP000738325"/>
    </source>
</evidence>
<organism evidence="6 7">
    <name type="scientific">Dissophora globulifera</name>
    <dbReference type="NCBI Taxonomy" id="979702"/>
    <lineage>
        <taxon>Eukaryota</taxon>
        <taxon>Fungi</taxon>
        <taxon>Fungi incertae sedis</taxon>
        <taxon>Mucoromycota</taxon>
        <taxon>Mortierellomycotina</taxon>
        <taxon>Mortierellomycetes</taxon>
        <taxon>Mortierellales</taxon>
        <taxon>Mortierellaceae</taxon>
        <taxon>Dissophora</taxon>
    </lineage>
</organism>